<dbReference type="KEGG" id="scn:Solca_2993"/>
<comment type="similarity">
    <text evidence="1">Belongs to the transferase hexapeptide repeat family.</text>
</comment>
<dbReference type="eggNOG" id="COG0110">
    <property type="taxonomic scope" value="Bacteria"/>
</dbReference>
<dbReference type="EMBL" id="CP003349">
    <property type="protein sequence ID" value="AFD08012.1"/>
    <property type="molecule type" value="Genomic_DNA"/>
</dbReference>
<dbReference type="STRING" id="929556.Solca_2993"/>
<dbReference type="OrthoDB" id="9814490at2"/>
<evidence type="ECO:0000313" key="4">
    <source>
        <dbReference type="EMBL" id="AFD08012.1"/>
    </source>
</evidence>
<evidence type="ECO:0000256" key="1">
    <source>
        <dbReference type="ARBA" id="ARBA00007274"/>
    </source>
</evidence>
<dbReference type="PANTHER" id="PTHR23416">
    <property type="entry name" value="SIALIC ACID SYNTHASE-RELATED"/>
    <property type="match status" value="1"/>
</dbReference>
<feature type="transmembrane region" description="Helical" evidence="3">
    <location>
        <begin position="24"/>
        <end position="41"/>
    </location>
</feature>
<organism evidence="4 5">
    <name type="scientific">Solitalea canadensis (strain ATCC 29591 / DSM 3403 / JCM 21819 / LMG 8368 / NBRC 15130 / NCIMB 12057 / USAM 9D)</name>
    <name type="common">Flexibacter canadensis</name>
    <dbReference type="NCBI Taxonomy" id="929556"/>
    <lineage>
        <taxon>Bacteria</taxon>
        <taxon>Pseudomonadati</taxon>
        <taxon>Bacteroidota</taxon>
        <taxon>Sphingobacteriia</taxon>
        <taxon>Sphingobacteriales</taxon>
        <taxon>Sphingobacteriaceae</taxon>
        <taxon>Solitalea</taxon>
    </lineage>
</organism>
<accession>H8KSA4</accession>
<gene>
    <name evidence="4" type="ordered locus">Solca_2993</name>
</gene>
<dbReference type="Proteomes" id="UP000007590">
    <property type="component" value="Chromosome"/>
</dbReference>
<keyword evidence="3" id="KW-0812">Transmembrane</keyword>
<evidence type="ECO:0000256" key="3">
    <source>
        <dbReference type="SAM" id="Phobius"/>
    </source>
</evidence>
<dbReference type="InterPro" id="IPR051159">
    <property type="entry name" value="Hexapeptide_acetyltransf"/>
</dbReference>
<sequence>MEPNIDLSKYKNHFSLKNKVARCIWNISYLLLFKPFFLNFFNKWRILLLKIFGAKIMWSTNVYSSAKIWAPWNLEMGEYACLGPYVDCYNQGKIKIGANTTISQKAYLCASSHDISDPSNPLILKPITIEDQAWIAADSFIGPGVFIRQGAVVGARSAVFKNVDAWTVVGGNPAVFIKKRELKSF</sequence>
<dbReference type="AlphaFoldDB" id="H8KSA4"/>
<proteinExistence type="inferred from homology"/>
<keyword evidence="3" id="KW-1133">Transmembrane helix</keyword>
<evidence type="ECO:0000313" key="5">
    <source>
        <dbReference type="Proteomes" id="UP000007590"/>
    </source>
</evidence>
<dbReference type="InterPro" id="IPR011004">
    <property type="entry name" value="Trimer_LpxA-like_sf"/>
</dbReference>
<dbReference type="GO" id="GO:0005829">
    <property type="term" value="C:cytosol"/>
    <property type="evidence" value="ECO:0007669"/>
    <property type="project" value="TreeGrafter"/>
</dbReference>
<keyword evidence="2 4" id="KW-0808">Transferase</keyword>
<keyword evidence="3" id="KW-0472">Membrane</keyword>
<dbReference type="HOGENOM" id="CLU_051638_7_2_10"/>
<dbReference type="Gene3D" id="2.160.10.10">
    <property type="entry name" value="Hexapeptide repeat proteins"/>
    <property type="match status" value="1"/>
</dbReference>
<dbReference type="PANTHER" id="PTHR23416:SF23">
    <property type="entry name" value="ACETYLTRANSFERASE C18B11.09C-RELATED"/>
    <property type="match status" value="1"/>
</dbReference>
<name>H8KSA4_SOLCM</name>
<keyword evidence="5" id="KW-1185">Reference proteome</keyword>
<protein>
    <submittedName>
        <fullName evidence="4">Acetyltransferase (Isoleucine patch superfamily)</fullName>
    </submittedName>
</protein>
<reference evidence="4" key="1">
    <citation type="submission" date="2012-02" db="EMBL/GenBank/DDBJ databases">
        <title>The complete genome of Solitalea canadensis DSM 3403.</title>
        <authorList>
            <consortium name="US DOE Joint Genome Institute (JGI-PGF)"/>
            <person name="Lucas S."/>
            <person name="Copeland A."/>
            <person name="Lapidus A."/>
            <person name="Glavina del Rio T."/>
            <person name="Dalin E."/>
            <person name="Tice H."/>
            <person name="Bruce D."/>
            <person name="Goodwin L."/>
            <person name="Pitluck S."/>
            <person name="Peters L."/>
            <person name="Ovchinnikova G."/>
            <person name="Lu M."/>
            <person name="Kyrpides N."/>
            <person name="Mavromatis K."/>
            <person name="Ivanova N."/>
            <person name="Brettin T."/>
            <person name="Detter J.C."/>
            <person name="Han C."/>
            <person name="Larimer F."/>
            <person name="Land M."/>
            <person name="Hauser L."/>
            <person name="Markowitz V."/>
            <person name="Cheng J.-F."/>
            <person name="Hugenholtz P."/>
            <person name="Woyke T."/>
            <person name="Wu D."/>
            <person name="Spring S."/>
            <person name="Schroeder M."/>
            <person name="Kopitz M."/>
            <person name="Brambilla E."/>
            <person name="Klenk H.-P."/>
            <person name="Eisen J.A."/>
        </authorList>
    </citation>
    <scope>NUCLEOTIDE SEQUENCE</scope>
    <source>
        <strain evidence="4">DSM 3403</strain>
    </source>
</reference>
<dbReference type="CDD" id="cd05825">
    <property type="entry name" value="LbH_wcaF_like"/>
    <property type="match status" value="1"/>
</dbReference>
<dbReference type="SUPFAM" id="SSF51161">
    <property type="entry name" value="Trimeric LpxA-like enzymes"/>
    <property type="match status" value="1"/>
</dbReference>
<evidence type="ECO:0000256" key="2">
    <source>
        <dbReference type="ARBA" id="ARBA00022679"/>
    </source>
</evidence>
<dbReference type="GO" id="GO:0008374">
    <property type="term" value="F:O-acyltransferase activity"/>
    <property type="evidence" value="ECO:0007669"/>
    <property type="project" value="TreeGrafter"/>
</dbReference>